<dbReference type="EMBL" id="AGCU01053957">
    <property type="status" value="NOT_ANNOTATED_CDS"/>
    <property type="molecule type" value="Genomic_DNA"/>
</dbReference>
<dbReference type="GeneTree" id="ENSGT01030000234669"/>
<dbReference type="PROSITE" id="PS50188">
    <property type="entry name" value="B302_SPRY"/>
    <property type="match status" value="1"/>
</dbReference>
<dbReference type="PROSITE" id="PS00518">
    <property type="entry name" value="ZF_RING_1"/>
    <property type="match status" value="1"/>
</dbReference>
<dbReference type="Gene3D" id="3.30.160.60">
    <property type="entry name" value="Classic Zinc Finger"/>
    <property type="match status" value="1"/>
</dbReference>
<dbReference type="OMA" id="CDRSKLH"/>
<dbReference type="InterPro" id="IPR003879">
    <property type="entry name" value="Butyrophylin_SPRY"/>
</dbReference>
<dbReference type="PROSITE" id="PS50119">
    <property type="entry name" value="ZF_BBOX"/>
    <property type="match status" value="1"/>
</dbReference>
<dbReference type="HOGENOM" id="CLU_013137_0_3_1"/>
<dbReference type="Pfam" id="PF13765">
    <property type="entry name" value="PRY"/>
    <property type="match status" value="1"/>
</dbReference>
<dbReference type="CDD" id="cd19762">
    <property type="entry name" value="Bbox2_TRIM7-like"/>
    <property type="match status" value="1"/>
</dbReference>
<dbReference type="Pfam" id="PF13445">
    <property type="entry name" value="zf-RING_UBOX"/>
    <property type="match status" value="1"/>
</dbReference>
<evidence type="ECO:0000256" key="4">
    <source>
        <dbReference type="PROSITE-ProRule" id="PRU00024"/>
    </source>
</evidence>
<keyword evidence="3" id="KW-0862">Zinc</keyword>
<evidence type="ECO:0000256" key="2">
    <source>
        <dbReference type="ARBA" id="ARBA00022771"/>
    </source>
</evidence>
<dbReference type="InterPro" id="IPR043136">
    <property type="entry name" value="B30.2/SPRY_sf"/>
</dbReference>
<dbReference type="InterPro" id="IPR013320">
    <property type="entry name" value="ConA-like_dom_sf"/>
</dbReference>
<reference evidence="9" key="1">
    <citation type="submission" date="2011-10" db="EMBL/GenBank/DDBJ databases">
        <authorList>
            <consortium name="Soft-shell Turtle Genome Consortium"/>
        </authorList>
    </citation>
    <scope>NUCLEOTIDE SEQUENCE [LARGE SCALE GENOMIC DNA]</scope>
    <source>
        <strain evidence="9">Daiwa-1</strain>
    </source>
</reference>
<dbReference type="InterPro" id="IPR027370">
    <property type="entry name" value="Znf-RING_euk"/>
</dbReference>
<dbReference type="InterPro" id="IPR000315">
    <property type="entry name" value="Znf_B-box"/>
</dbReference>
<sequence length="486" mass="55048">AELQEVETQLDSVHLLECAMAAENPARTLQEEATCSICLDYFHEPVMIIDCGHNFCRACITQCQEGWQTNLSCPCCRGSFPQRNLKPNRQLASLAEVAKQLNLQLIKDSGGERVCEKHQEALKLFCQDDQTPICVVCNCSKEHRAHSVVPSEEAAQEYKVEIQSQVEILKKERAEIQVFQSSGEMASQELLQEVEAEKQKVVSEFKQLHLFLEKQEEHRLGQLRELDQEIKKRRDENATKFSTVLSCLGDLVCELEGKCQQPVSEFLQDIRSTLNRCMKGKFQNPAAEPPTWRRRIKELSREIVSLQDAVKKFKANVTFDPATAHPRFVVSENGKRVRWGDTRQEPPYRPERFDPSRCILGSEGFTAGSHGWVVEVGDGGTWAVGVARESVKRKGEILLDPEGGIWAVGLCRGLYRVLNSPVTPLFVSRNPQRIVVYVKYDVHTVLFFDLENLALLYSFPSAAFAGEKVFPFFRLGDMQTCLRIGP</sequence>
<dbReference type="FunFam" id="2.60.120.920:FF:000004">
    <property type="entry name" value="Butyrophilin subfamily 1 member A1"/>
    <property type="match status" value="1"/>
</dbReference>
<feature type="domain" description="B30.2/SPRY" evidence="7">
    <location>
        <begin position="297"/>
        <end position="486"/>
    </location>
</feature>
<dbReference type="InterPro" id="IPR001870">
    <property type="entry name" value="B30.2/SPRY"/>
</dbReference>
<dbReference type="Pfam" id="PF00643">
    <property type="entry name" value="zf-B_box"/>
    <property type="match status" value="1"/>
</dbReference>
<dbReference type="eggNOG" id="KOG2177">
    <property type="taxonomic scope" value="Eukaryota"/>
</dbReference>
<dbReference type="InterPro" id="IPR013083">
    <property type="entry name" value="Znf_RING/FYVE/PHD"/>
</dbReference>
<feature type="domain" description="B box-type" evidence="6">
    <location>
        <begin position="110"/>
        <end position="151"/>
    </location>
</feature>
<dbReference type="SMART" id="SM00449">
    <property type="entry name" value="SPRY"/>
    <property type="match status" value="1"/>
</dbReference>
<dbReference type="Ensembl" id="ENSPSIT00000009293.1">
    <property type="protein sequence ID" value="ENSPSIP00000009247.1"/>
    <property type="gene ID" value="ENSPSIG00000008380.1"/>
</dbReference>
<dbReference type="CDD" id="cd16594">
    <property type="entry name" value="RING-HC_TRIM7-like_C-IV"/>
    <property type="match status" value="1"/>
</dbReference>
<dbReference type="Pfam" id="PF00622">
    <property type="entry name" value="SPRY"/>
    <property type="match status" value="1"/>
</dbReference>
<evidence type="ECO:0000256" key="1">
    <source>
        <dbReference type="ARBA" id="ARBA00022723"/>
    </source>
</evidence>
<organism evidence="8 9">
    <name type="scientific">Pelodiscus sinensis</name>
    <name type="common">Chinese softshell turtle</name>
    <name type="synonym">Trionyx sinensis</name>
    <dbReference type="NCBI Taxonomy" id="13735"/>
    <lineage>
        <taxon>Eukaryota</taxon>
        <taxon>Metazoa</taxon>
        <taxon>Chordata</taxon>
        <taxon>Craniata</taxon>
        <taxon>Vertebrata</taxon>
        <taxon>Euteleostomi</taxon>
        <taxon>Archelosauria</taxon>
        <taxon>Testudinata</taxon>
        <taxon>Testudines</taxon>
        <taxon>Cryptodira</taxon>
        <taxon>Trionychia</taxon>
        <taxon>Trionychidae</taxon>
        <taxon>Pelodiscus</taxon>
    </lineage>
</organism>
<keyword evidence="1" id="KW-0479">Metal-binding</keyword>
<name>K7FMI7_PELSI</name>
<dbReference type="SUPFAM" id="SSF57845">
    <property type="entry name" value="B-box zinc-binding domain"/>
    <property type="match status" value="1"/>
</dbReference>
<proteinExistence type="predicted"/>
<evidence type="ECO:0000259" key="5">
    <source>
        <dbReference type="PROSITE" id="PS50089"/>
    </source>
</evidence>
<dbReference type="InterPro" id="IPR050143">
    <property type="entry name" value="TRIM/RBCC"/>
</dbReference>
<evidence type="ECO:0000313" key="8">
    <source>
        <dbReference type="Ensembl" id="ENSPSIP00000009247.1"/>
    </source>
</evidence>
<dbReference type="InterPro" id="IPR001841">
    <property type="entry name" value="Znf_RING"/>
</dbReference>
<dbReference type="InterPro" id="IPR017907">
    <property type="entry name" value="Znf_RING_CS"/>
</dbReference>
<keyword evidence="9" id="KW-1185">Reference proteome</keyword>
<reference evidence="8" key="3">
    <citation type="submission" date="2025-08" db="UniProtKB">
        <authorList>
            <consortium name="Ensembl"/>
        </authorList>
    </citation>
    <scope>IDENTIFICATION</scope>
</reference>
<reference evidence="9" key="2">
    <citation type="journal article" date="2013" name="Nat. Genet.">
        <title>The draft genomes of soft-shell turtle and green sea turtle yield insights into the development and evolution of the turtle-specific body plan.</title>
        <authorList>
            <person name="Wang Z."/>
            <person name="Pascual-Anaya J."/>
            <person name="Zadissa A."/>
            <person name="Li W."/>
            <person name="Niimura Y."/>
            <person name="Huang Z."/>
            <person name="Li C."/>
            <person name="White S."/>
            <person name="Xiong Z."/>
            <person name="Fang D."/>
            <person name="Wang B."/>
            <person name="Ming Y."/>
            <person name="Chen Y."/>
            <person name="Zheng Y."/>
            <person name="Kuraku S."/>
            <person name="Pignatelli M."/>
            <person name="Herrero J."/>
            <person name="Beal K."/>
            <person name="Nozawa M."/>
            <person name="Li Q."/>
            <person name="Wang J."/>
            <person name="Zhang H."/>
            <person name="Yu L."/>
            <person name="Shigenobu S."/>
            <person name="Wang J."/>
            <person name="Liu J."/>
            <person name="Flicek P."/>
            <person name="Searle S."/>
            <person name="Wang J."/>
            <person name="Kuratani S."/>
            <person name="Yin Y."/>
            <person name="Aken B."/>
            <person name="Zhang G."/>
            <person name="Irie N."/>
        </authorList>
    </citation>
    <scope>NUCLEOTIDE SEQUENCE [LARGE SCALE GENOMIC DNA]</scope>
    <source>
        <strain evidence="9">Daiwa-1</strain>
    </source>
</reference>
<evidence type="ECO:0000256" key="3">
    <source>
        <dbReference type="ARBA" id="ARBA00022833"/>
    </source>
</evidence>
<protein>
    <submittedName>
        <fullName evidence="8">Zinc finger protein RFP-like</fullName>
    </submittedName>
</protein>
<dbReference type="InterPro" id="IPR003877">
    <property type="entry name" value="SPRY_dom"/>
</dbReference>
<dbReference type="Gene3D" id="2.60.120.920">
    <property type="match status" value="1"/>
</dbReference>
<dbReference type="InterPro" id="IPR006574">
    <property type="entry name" value="PRY"/>
</dbReference>
<dbReference type="AlphaFoldDB" id="K7FMI7"/>
<dbReference type="SMART" id="SM00336">
    <property type="entry name" value="BBOX"/>
    <property type="match status" value="1"/>
</dbReference>
<dbReference type="EMBL" id="AGCU01053956">
    <property type="status" value="NOT_ANNOTATED_CDS"/>
    <property type="molecule type" value="Genomic_DNA"/>
</dbReference>
<dbReference type="CDD" id="cd12888">
    <property type="entry name" value="SPRY_PRY_TRIM7_like"/>
    <property type="match status" value="1"/>
</dbReference>
<dbReference type="SMART" id="SM00184">
    <property type="entry name" value="RING"/>
    <property type="match status" value="1"/>
</dbReference>
<reference evidence="8" key="4">
    <citation type="submission" date="2025-09" db="UniProtKB">
        <authorList>
            <consortium name="Ensembl"/>
        </authorList>
    </citation>
    <scope>IDENTIFICATION</scope>
</reference>
<dbReference type="PROSITE" id="PS50089">
    <property type="entry name" value="ZF_RING_2"/>
    <property type="match status" value="1"/>
</dbReference>
<dbReference type="GO" id="GO:0008270">
    <property type="term" value="F:zinc ion binding"/>
    <property type="evidence" value="ECO:0007669"/>
    <property type="project" value="UniProtKB-KW"/>
</dbReference>
<evidence type="ECO:0000259" key="7">
    <source>
        <dbReference type="PROSITE" id="PS50188"/>
    </source>
</evidence>
<feature type="domain" description="RING-type" evidence="5">
    <location>
        <begin position="35"/>
        <end position="77"/>
    </location>
</feature>
<evidence type="ECO:0000313" key="9">
    <source>
        <dbReference type="Proteomes" id="UP000007267"/>
    </source>
</evidence>
<keyword evidence="2 4" id="KW-0863">Zinc-finger</keyword>
<dbReference type="Proteomes" id="UP000007267">
    <property type="component" value="Unassembled WGS sequence"/>
</dbReference>
<dbReference type="PRINTS" id="PR01407">
    <property type="entry name" value="BUTYPHLNCDUF"/>
</dbReference>
<accession>K7FMI7</accession>
<dbReference type="SMART" id="SM00589">
    <property type="entry name" value="PRY"/>
    <property type="match status" value="1"/>
</dbReference>
<dbReference type="SUPFAM" id="SSF57850">
    <property type="entry name" value="RING/U-box"/>
    <property type="match status" value="1"/>
</dbReference>
<evidence type="ECO:0000259" key="6">
    <source>
        <dbReference type="PROSITE" id="PS50119"/>
    </source>
</evidence>
<dbReference type="PANTHER" id="PTHR24103">
    <property type="entry name" value="E3 UBIQUITIN-PROTEIN LIGASE TRIM"/>
    <property type="match status" value="1"/>
</dbReference>
<dbReference type="Gene3D" id="3.30.40.10">
    <property type="entry name" value="Zinc/RING finger domain, C3HC4 (zinc finger)"/>
    <property type="match status" value="1"/>
</dbReference>
<dbReference type="SUPFAM" id="SSF49899">
    <property type="entry name" value="Concanavalin A-like lectins/glucanases"/>
    <property type="match status" value="1"/>
</dbReference>